<dbReference type="RefSeq" id="WP_110310946.1">
    <property type="nucleotide sequence ID" value="NZ_QICL01000014.1"/>
</dbReference>
<gene>
    <name evidence="3" type="ORF">CLV62_11416</name>
</gene>
<dbReference type="EMBL" id="QICL01000014">
    <property type="protein sequence ID" value="PXV63299.1"/>
    <property type="molecule type" value="Genomic_DNA"/>
</dbReference>
<dbReference type="Pfam" id="PF03602">
    <property type="entry name" value="Cons_hypoth95"/>
    <property type="match status" value="1"/>
</dbReference>
<dbReference type="GO" id="GO:0003676">
    <property type="term" value="F:nucleic acid binding"/>
    <property type="evidence" value="ECO:0007669"/>
    <property type="project" value="InterPro"/>
</dbReference>
<keyword evidence="1 3" id="KW-0489">Methyltransferase</keyword>
<dbReference type="AlphaFoldDB" id="A0A2V3PPS1"/>
<dbReference type="PANTHER" id="PTHR43542:SF1">
    <property type="entry name" value="METHYLTRANSFERASE"/>
    <property type="match status" value="1"/>
</dbReference>
<sequence>MRIVSGRYKGRRLDLPKNFKARPTTDFAKENLFNILSNSIDWEDVKALDLFGGTGSISFELVSRGCPQVTCVEKLAPNYLFIEKTQKLLDAKELRIFKMDVFKFLDISKDQFDFIFADPPYDLPFLKEVPKLIFEKNLLKPGGVFVMEHSKSDDFSSAPLFKERRVYGSVNFSIFENEEGVE</sequence>
<dbReference type="PROSITE" id="PS00092">
    <property type="entry name" value="N6_MTASE"/>
    <property type="match status" value="1"/>
</dbReference>
<dbReference type="InterPro" id="IPR002052">
    <property type="entry name" value="DNA_methylase_N6_adenine_CS"/>
</dbReference>
<dbReference type="PIRSF" id="PIRSF004553">
    <property type="entry name" value="CHP00095"/>
    <property type="match status" value="1"/>
</dbReference>
<keyword evidence="2 3" id="KW-0808">Transferase</keyword>
<evidence type="ECO:0000313" key="4">
    <source>
        <dbReference type="Proteomes" id="UP000247973"/>
    </source>
</evidence>
<reference evidence="3 4" key="1">
    <citation type="submission" date="2018-03" db="EMBL/GenBank/DDBJ databases">
        <title>Genomic Encyclopedia of Archaeal and Bacterial Type Strains, Phase II (KMG-II): from individual species to whole genera.</title>
        <authorList>
            <person name="Goeker M."/>
        </authorList>
    </citation>
    <scope>NUCLEOTIDE SEQUENCE [LARGE SCALE GENOMIC DNA]</scope>
    <source>
        <strain evidence="3 4">DSM 100214</strain>
    </source>
</reference>
<dbReference type="Gene3D" id="3.40.50.150">
    <property type="entry name" value="Vaccinia Virus protein VP39"/>
    <property type="match status" value="1"/>
</dbReference>
<dbReference type="InterPro" id="IPR029063">
    <property type="entry name" value="SAM-dependent_MTases_sf"/>
</dbReference>
<keyword evidence="4" id="KW-1185">Reference proteome</keyword>
<dbReference type="GO" id="GO:0008168">
    <property type="term" value="F:methyltransferase activity"/>
    <property type="evidence" value="ECO:0007669"/>
    <property type="project" value="UniProtKB-KW"/>
</dbReference>
<dbReference type="GO" id="GO:0031167">
    <property type="term" value="P:rRNA methylation"/>
    <property type="evidence" value="ECO:0007669"/>
    <property type="project" value="InterPro"/>
</dbReference>
<evidence type="ECO:0000256" key="2">
    <source>
        <dbReference type="ARBA" id="ARBA00022679"/>
    </source>
</evidence>
<evidence type="ECO:0000256" key="1">
    <source>
        <dbReference type="ARBA" id="ARBA00022603"/>
    </source>
</evidence>
<dbReference type="SUPFAM" id="SSF53335">
    <property type="entry name" value="S-adenosyl-L-methionine-dependent methyltransferases"/>
    <property type="match status" value="1"/>
</dbReference>
<dbReference type="CDD" id="cd02440">
    <property type="entry name" value="AdoMet_MTases"/>
    <property type="match status" value="1"/>
</dbReference>
<name>A0A2V3PPS1_9BACT</name>
<dbReference type="PANTHER" id="PTHR43542">
    <property type="entry name" value="METHYLTRANSFERASE"/>
    <property type="match status" value="1"/>
</dbReference>
<dbReference type="InterPro" id="IPR004398">
    <property type="entry name" value="RNA_MeTrfase_RsmD"/>
</dbReference>
<organism evidence="3 4">
    <name type="scientific">Dysgonomonas alginatilytica</name>
    <dbReference type="NCBI Taxonomy" id="1605892"/>
    <lineage>
        <taxon>Bacteria</taxon>
        <taxon>Pseudomonadati</taxon>
        <taxon>Bacteroidota</taxon>
        <taxon>Bacteroidia</taxon>
        <taxon>Bacteroidales</taxon>
        <taxon>Dysgonomonadaceae</taxon>
        <taxon>Dysgonomonas</taxon>
    </lineage>
</organism>
<evidence type="ECO:0000313" key="3">
    <source>
        <dbReference type="EMBL" id="PXV63299.1"/>
    </source>
</evidence>
<proteinExistence type="predicted"/>
<dbReference type="Proteomes" id="UP000247973">
    <property type="component" value="Unassembled WGS sequence"/>
</dbReference>
<comment type="caution">
    <text evidence="3">The sequence shown here is derived from an EMBL/GenBank/DDBJ whole genome shotgun (WGS) entry which is preliminary data.</text>
</comment>
<protein>
    <submittedName>
        <fullName evidence="3">16S rRNA (Guanine(966)-N(2))-methyltransferase RsmD</fullName>
    </submittedName>
</protein>
<dbReference type="OrthoDB" id="9803017at2"/>
<accession>A0A2V3PPS1</accession>